<comment type="caution">
    <text evidence="1">The sequence shown here is derived from an EMBL/GenBank/DDBJ whole genome shotgun (WGS) entry which is preliminary data.</text>
</comment>
<gene>
    <name evidence="1" type="ORF">S01H1_41409</name>
</gene>
<sequence length="71" mass="7440">MNLKKAKLALLTAMAVTGGTVFGGCSWADVQKQVWQGTLGFVNGYTAQAWYAAVPPPADYLGDLFGGDDAD</sequence>
<proteinExistence type="predicted"/>
<reference evidence="1" key="1">
    <citation type="journal article" date="2014" name="Front. Microbiol.">
        <title>High frequency of phylogenetically diverse reductive dehalogenase-homologous genes in deep subseafloor sedimentary metagenomes.</title>
        <authorList>
            <person name="Kawai M."/>
            <person name="Futagami T."/>
            <person name="Toyoda A."/>
            <person name="Takaki Y."/>
            <person name="Nishi S."/>
            <person name="Hori S."/>
            <person name="Arai W."/>
            <person name="Tsubouchi T."/>
            <person name="Morono Y."/>
            <person name="Uchiyama I."/>
            <person name="Ito T."/>
            <person name="Fujiyama A."/>
            <person name="Inagaki F."/>
            <person name="Takami H."/>
        </authorList>
    </citation>
    <scope>NUCLEOTIDE SEQUENCE</scope>
    <source>
        <strain evidence="1">Expedition CK06-06</strain>
    </source>
</reference>
<evidence type="ECO:0008006" key="2">
    <source>
        <dbReference type="Google" id="ProtNLM"/>
    </source>
</evidence>
<protein>
    <recommendedName>
        <fullName evidence="2">Lipoprotein</fullName>
    </recommendedName>
</protein>
<evidence type="ECO:0000313" key="1">
    <source>
        <dbReference type="EMBL" id="GAF99873.1"/>
    </source>
</evidence>
<organism evidence="1">
    <name type="scientific">marine sediment metagenome</name>
    <dbReference type="NCBI Taxonomy" id="412755"/>
    <lineage>
        <taxon>unclassified sequences</taxon>
        <taxon>metagenomes</taxon>
        <taxon>ecological metagenomes</taxon>
    </lineage>
</organism>
<dbReference type="AlphaFoldDB" id="X0U250"/>
<dbReference type="PROSITE" id="PS51257">
    <property type="entry name" value="PROKAR_LIPOPROTEIN"/>
    <property type="match status" value="1"/>
</dbReference>
<dbReference type="EMBL" id="BARS01026264">
    <property type="protein sequence ID" value="GAF99873.1"/>
    <property type="molecule type" value="Genomic_DNA"/>
</dbReference>
<name>X0U250_9ZZZZ</name>
<accession>X0U250</accession>